<dbReference type="EMBL" id="CAMPGE010001194">
    <property type="protein sequence ID" value="CAI2359967.1"/>
    <property type="molecule type" value="Genomic_DNA"/>
</dbReference>
<reference evidence="2" key="1">
    <citation type="submission" date="2023-07" db="EMBL/GenBank/DDBJ databases">
        <authorList>
            <consortium name="AG Swart"/>
            <person name="Singh M."/>
            <person name="Singh A."/>
            <person name="Seah K."/>
            <person name="Emmerich C."/>
        </authorList>
    </citation>
    <scope>NUCLEOTIDE SEQUENCE</scope>
    <source>
        <strain evidence="2">DP1</strain>
    </source>
</reference>
<protein>
    <submittedName>
        <fullName evidence="2">Uncharacterized protein</fullName>
    </submittedName>
</protein>
<feature type="compositionally biased region" description="Polar residues" evidence="1">
    <location>
        <begin position="118"/>
        <end position="130"/>
    </location>
</feature>
<sequence>MLSLPTIDKIKERVKSRKRVSSQPKCSIKIEKKKFDKSTQISKPSLLEPREFQLLSEGRRPNTKISLDKIQTGERTDGKPLFNYCPTPMQEIPSLEYKVKAQKLSNQLAEDRNKDPTSIKTPTTSRNSFIPKQPFRKSFYNGKRRERKSKHGYQLPQLNMPSHKPSKNYHENEFTSNKKKMPANLSLGNFNHDSKKSNASNKNDKKEPVVSLAERYKAIIAPSAGKKRPDPGSRNTLLKDITPEKVLKACKSQISSLKLLSKNTPVEMYKKAFSPSRMLIRKDSNSSKMKEKEVILNFITLNSQFHNRASENGIHGCKNTNSHKLMEAMPESSPHPFSRKMIQVKKPVVKPKVEEEILSRFSSYASNIEQYLDPPRDGSMVNDTSPFGTDETNTLFSNKSLRSISLDK</sequence>
<gene>
    <name evidence="2" type="ORF">ECRASSUSDP1_LOCUS1262</name>
</gene>
<dbReference type="AlphaFoldDB" id="A0AAD1U0J6"/>
<feature type="region of interest" description="Disordered" evidence="1">
    <location>
        <begin position="372"/>
        <end position="394"/>
    </location>
</feature>
<name>A0AAD1U0J6_EUPCR</name>
<keyword evidence="3" id="KW-1185">Reference proteome</keyword>
<feature type="region of interest" description="Disordered" evidence="1">
    <location>
        <begin position="106"/>
        <end position="208"/>
    </location>
</feature>
<accession>A0AAD1U0J6</accession>
<evidence type="ECO:0000313" key="2">
    <source>
        <dbReference type="EMBL" id="CAI2359967.1"/>
    </source>
</evidence>
<feature type="compositionally biased region" description="Basic residues" evidence="1">
    <location>
        <begin position="142"/>
        <end position="151"/>
    </location>
</feature>
<feature type="compositionally biased region" description="Polar residues" evidence="1">
    <location>
        <begin position="381"/>
        <end position="394"/>
    </location>
</feature>
<comment type="caution">
    <text evidence="2">The sequence shown here is derived from an EMBL/GenBank/DDBJ whole genome shotgun (WGS) entry which is preliminary data.</text>
</comment>
<dbReference type="Proteomes" id="UP001295684">
    <property type="component" value="Unassembled WGS sequence"/>
</dbReference>
<evidence type="ECO:0000313" key="3">
    <source>
        <dbReference type="Proteomes" id="UP001295684"/>
    </source>
</evidence>
<proteinExistence type="predicted"/>
<organism evidence="2 3">
    <name type="scientific">Euplotes crassus</name>
    <dbReference type="NCBI Taxonomy" id="5936"/>
    <lineage>
        <taxon>Eukaryota</taxon>
        <taxon>Sar</taxon>
        <taxon>Alveolata</taxon>
        <taxon>Ciliophora</taxon>
        <taxon>Intramacronucleata</taxon>
        <taxon>Spirotrichea</taxon>
        <taxon>Hypotrichia</taxon>
        <taxon>Euplotida</taxon>
        <taxon>Euplotidae</taxon>
        <taxon>Moneuplotes</taxon>
    </lineage>
</organism>
<evidence type="ECO:0000256" key="1">
    <source>
        <dbReference type="SAM" id="MobiDB-lite"/>
    </source>
</evidence>
<feature type="compositionally biased region" description="Basic and acidic residues" evidence="1">
    <location>
        <begin position="192"/>
        <end position="208"/>
    </location>
</feature>